<organism evidence="1 2">
    <name type="scientific">Diversispora eburnea</name>
    <dbReference type="NCBI Taxonomy" id="1213867"/>
    <lineage>
        <taxon>Eukaryota</taxon>
        <taxon>Fungi</taxon>
        <taxon>Fungi incertae sedis</taxon>
        <taxon>Mucoromycota</taxon>
        <taxon>Glomeromycotina</taxon>
        <taxon>Glomeromycetes</taxon>
        <taxon>Diversisporales</taxon>
        <taxon>Diversisporaceae</taxon>
        <taxon>Diversispora</taxon>
    </lineage>
</organism>
<gene>
    <name evidence="1" type="ORF">DEBURN_LOCUS855</name>
</gene>
<name>A0A9N8V1Y3_9GLOM</name>
<proteinExistence type="predicted"/>
<dbReference type="AlphaFoldDB" id="A0A9N8V1Y3"/>
<reference evidence="1" key="1">
    <citation type="submission" date="2021-06" db="EMBL/GenBank/DDBJ databases">
        <authorList>
            <person name="Kallberg Y."/>
            <person name="Tangrot J."/>
            <person name="Rosling A."/>
        </authorList>
    </citation>
    <scope>NUCLEOTIDE SEQUENCE</scope>
    <source>
        <strain evidence="1">AZ414A</strain>
    </source>
</reference>
<keyword evidence="2" id="KW-1185">Reference proteome</keyword>
<evidence type="ECO:0000313" key="2">
    <source>
        <dbReference type="Proteomes" id="UP000789706"/>
    </source>
</evidence>
<evidence type="ECO:0000313" key="1">
    <source>
        <dbReference type="EMBL" id="CAG8435306.1"/>
    </source>
</evidence>
<dbReference type="Proteomes" id="UP000789706">
    <property type="component" value="Unassembled WGS sequence"/>
</dbReference>
<dbReference type="EMBL" id="CAJVPK010000031">
    <property type="protein sequence ID" value="CAG8435306.1"/>
    <property type="molecule type" value="Genomic_DNA"/>
</dbReference>
<accession>A0A9N8V1Y3</accession>
<comment type="caution">
    <text evidence="1">The sequence shown here is derived from an EMBL/GenBank/DDBJ whole genome shotgun (WGS) entry which is preliminary data.</text>
</comment>
<sequence>MYDENNPELKTISTIKRARKDSSVSQSSKFFDLVIELFRLPDRRTLSDRILREAADLNNSMIDKLKSDRVGVTLPFDGWVNFREQELIGTVLMSSDGQPYICLELVVNGKKLRMLYLKQKK</sequence>
<protein>
    <submittedName>
        <fullName evidence="1">5545_t:CDS:1</fullName>
    </submittedName>
</protein>
<dbReference type="OrthoDB" id="2443813at2759"/>